<evidence type="ECO:0000256" key="1">
    <source>
        <dbReference type="SAM" id="MobiDB-lite"/>
    </source>
</evidence>
<gene>
    <name evidence="2" type="ORF">SAMN06295920_103148</name>
</gene>
<sequence length="74" mass="8278">MTSHHIDHHRPGGPLVQHEPLSRRERDGSYRITDGAVRDIRQRVAEAHQAAWSTRRSRAAAAARALRPELGLPA</sequence>
<dbReference type="AlphaFoldDB" id="A0A1T5BNQ4"/>
<evidence type="ECO:0000313" key="3">
    <source>
        <dbReference type="Proteomes" id="UP000189818"/>
    </source>
</evidence>
<proteinExistence type="predicted"/>
<keyword evidence="3" id="KW-1185">Reference proteome</keyword>
<feature type="compositionally biased region" description="Basic and acidic residues" evidence="1">
    <location>
        <begin position="20"/>
        <end position="29"/>
    </location>
</feature>
<dbReference type="EMBL" id="FUYM01000003">
    <property type="protein sequence ID" value="SKB48747.1"/>
    <property type="molecule type" value="Genomic_DNA"/>
</dbReference>
<name>A0A1T5BNQ4_9SPHN</name>
<accession>A0A1T5BNQ4</accession>
<reference evidence="3" key="1">
    <citation type="submission" date="2017-02" db="EMBL/GenBank/DDBJ databases">
        <authorList>
            <person name="Varghese N."/>
            <person name="Submissions S."/>
        </authorList>
    </citation>
    <scope>NUCLEOTIDE SEQUENCE [LARGE SCALE GENOMIC DNA]</scope>
    <source>
        <strain evidence="3">UM2</strain>
    </source>
</reference>
<evidence type="ECO:0000313" key="2">
    <source>
        <dbReference type="EMBL" id="SKB48747.1"/>
    </source>
</evidence>
<dbReference type="Proteomes" id="UP000189818">
    <property type="component" value="Unassembled WGS sequence"/>
</dbReference>
<dbReference type="STRING" id="439228.SAMN06295920_103148"/>
<feature type="region of interest" description="Disordered" evidence="1">
    <location>
        <begin position="1"/>
        <end position="30"/>
    </location>
</feature>
<protein>
    <submittedName>
        <fullName evidence="2">Uncharacterized protein</fullName>
    </submittedName>
</protein>
<organism evidence="2 3">
    <name type="scientific">Rhizorhabdus histidinilytica</name>
    <dbReference type="NCBI Taxonomy" id="439228"/>
    <lineage>
        <taxon>Bacteria</taxon>
        <taxon>Pseudomonadati</taxon>
        <taxon>Pseudomonadota</taxon>
        <taxon>Alphaproteobacteria</taxon>
        <taxon>Sphingomonadales</taxon>
        <taxon>Sphingomonadaceae</taxon>
        <taxon>Rhizorhabdus</taxon>
    </lineage>
</organism>
<dbReference type="RefSeq" id="WP_079647478.1">
    <property type="nucleotide sequence ID" value="NZ_FUYM01000003.1"/>
</dbReference>